<evidence type="ECO:0000313" key="3">
    <source>
        <dbReference type="Proteomes" id="UP000011885"/>
    </source>
</evidence>
<proteinExistence type="predicted"/>
<dbReference type="PATRIC" id="fig|1263870.3.peg.6621"/>
<evidence type="ECO:0000256" key="1">
    <source>
        <dbReference type="SAM" id="MobiDB-lite"/>
    </source>
</evidence>
<evidence type="ECO:0000313" key="2">
    <source>
        <dbReference type="EMBL" id="EMI52311.1"/>
    </source>
</evidence>
<dbReference type="AlphaFoldDB" id="M5U378"/>
<reference evidence="2 3" key="1">
    <citation type="journal article" date="2013" name="Mar. Genomics">
        <title>Expression of sulfatases in Rhodopirellula baltica and the diversity of sulfatases in the genus Rhodopirellula.</title>
        <authorList>
            <person name="Wegner C.E."/>
            <person name="Richter-Heitmann T."/>
            <person name="Klindworth A."/>
            <person name="Klockow C."/>
            <person name="Richter M."/>
            <person name="Achstetter T."/>
            <person name="Glockner F.O."/>
            <person name="Harder J."/>
        </authorList>
    </citation>
    <scope>NUCLEOTIDE SEQUENCE [LARGE SCALE GENOMIC DNA]</scope>
    <source>
        <strain evidence="2 3">SM41</strain>
    </source>
</reference>
<dbReference type="EMBL" id="ANOH01000438">
    <property type="protein sequence ID" value="EMI52311.1"/>
    <property type="molecule type" value="Genomic_DNA"/>
</dbReference>
<feature type="region of interest" description="Disordered" evidence="1">
    <location>
        <begin position="19"/>
        <end position="40"/>
    </location>
</feature>
<keyword evidence="3" id="KW-1185">Reference proteome</keyword>
<name>M5U378_9BACT</name>
<dbReference type="Proteomes" id="UP000011885">
    <property type="component" value="Unassembled WGS sequence"/>
</dbReference>
<sequence length="40" mass="4314">MHTDSLSPAGFREDVKITRKLSKMTQPISPDFGGQDPGPA</sequence>
<gene>
    <name evidence="2" type="ORF">RSSM_06248</name>
</gene>
<organism evidence="2 3">
    <name type="scientific">Rhodopirellula sallentina SM41</name>
    <dbReference type="NCBI Taxonomy" id="1263870"/>
    <lineage>
        <taxon>Bacteria</taxon>
        <taxon>Pseudomonadati</taxon>
        <taxon>Planctomycetota</taxon>
        <taxon>Planctomycetia</taxon>
        <taxon>Pirellulales</taxon>
        <taxon>Pirellulaceae</taxon>
        <taxon>Rhodopirellula</taxon>
    </lineage>
</organism>
<protein>
    <submittedName>
        <fullName evidence="2">Uncharacterized protein</fullName>
    </submittedName>
</protein>
<accession>M5U378</accession>
<comment type="caution">
    <text evidence="2">The sequence shown here is derived from an EMBL/GenBank/DDBJ whole genome shotgun (WGS) entry which is preliminary data.</text>
</comment>